<keyword evidence="3" id="KW-1185">Reference proteome</keyword>
<sequence>MSDPTTGTRRTAGLVLPAMLTALALAGCGGVGEGAQSAQNAQSARPAAPSPSPSPSQASQSPSPTPTPSPAVTAADGSDPEACTDGNCEIAVSEPVTIRFEIPDGPAKLTLTKVGENEVGYKVTSANSRASGEASGDGSGCVVVFYSGGSSSSCGRAGKPPRERKGAVVLQVVAGAEGTAILRLVSA</sequence>
<dbReference type="AlphaFoldDB" id="A0A840PD27"/>
<organism evidence="2 3">
    <name type="scientific">Thermocatellispora tengchongensis</name>
    <dbReference type="NCBI Taxonomy" id="1073253"/>
    <lineage>
        <taxon>Bacteria</taxon>
        <taxon>Bacillati</taxon>
        <taxon>Actinomycetota</taxon>
        <taxon>Actinomycetes</taxon>
        <taxon>Streptosporangiales</taxon>
        <taxon>Streptosporangiaceae</taxon>
        <taxon>Thermocatellispora</taxon>
    </lineage>
</organism>
<proteinExistence type="predicted"/>
<evidence type="ECO:0000256" key="1">
    <source>
        <dbReference type="SAM" id="MobiDB-lite"/>
    </source>
</evidence>
<reference evidence="2 3" key="1">
    <citation type="submission" date="2020-08" db="EMBL/GenBank/DDBJ databases">
        <title>Genomic Encyclopedia of Type Strains, Phase IV (KMG-IV): sequencing the most valuable type-strain genomes for metagenomic binning, comparative biology and taxonomic classification.</title>
        <authorList>
            <person name="Goeker M."/>
        </authorList>
    </citation>
    <scope>NUCLEOTIDE SEQUENCE [LARGE SCALE GENOMIC DNA]</scope>
    <source>
        <strain evidence="2 3">DSM 45615</strain>
    </source>
</reference>
<name>A0A840PD27_9ACTN</name>
<feature type="compositionally biased region" description="Low complexity" evidence="1">
    <location>
        <begin position="35"/>
        <end position="47"/>
    </location>
</feature>
<evidence type="ECO:0000313" key="3">
    <source>
        <dbReference type="Proteomes" id="UP000578449"/>
    </source>
</evidence>
<accession>A0A840PD27</accession>
<comment type="caution">
    <text evidence="2">The sequence shown here is derived from an EMBL/GenBank/DDBJ whole genome shotgun (WGS) entry which is preliminary data.</text>
</comment>
<dbReference type="EMBL" id="JACHGN010000015">
    <property type="protein sequence ID" value="MBB5136616.1"/>
    <property type="molecule type" value="Genomic_DNA"/>
</dbReference>
<feature type="region of interest" description="Disordered" evidence="1">
    <location>
        <begin position="29"/>
        <end position="84"/>
    </location>
</feature>
<dbReference type="Proteomes" id="UP000578449">
    <property type="component" value="Unassembled WGS sequence"/>
</dbReference>
<gene>
    <name evidence="2" type="ORF">HNP84_006367</name>
</gene>
<dbReference type="RefSeq" id="WP_185053511.1">
    <property type="nucleotide sequence ID" value="NZ_BAABIX010000008.1"/>
</dbReference>
<evidence type="ECO:0000313" key="2">
    <source>
        <dbReference type="EMBL" id="MBB5136616.1"/>
    </source>
</evidence>
<protein>
    <submittedName>
        <fullName evidence="2">Uncharacterized protein</fullName>
    </submittedName>
</protein>